<evidence type="ECO:0000313" key="2">
    <source>
        <dbReference type="Ensembl" id="ENSCVAP00000028158.1"/>
    </source>
</evidence>
<dbReference type="Proteomes" id="UP000265020">
    <property type="component" value="Unassembled WGS sequence"/>
</dbReference>
<dbReference type="GO" id="GO:0005634">
    <property type="term" value="C:nucleus"/>
    <property type="evidence" value="ECO:0007669"/>
    <property type="project" value="TreeGrafter"/>
</dbReference>
<dbReference type="STRING" id="28743.ENSCVAP00000028158"/>
<sequence>NILPSDFLAINVLTVPFLELYYLISRFLTTGPCRRAAEVLASELEEYQLLPGRLDWLGNEHPRTYEDVVAANRHVAPDHLLQICKQIGPILDKEVPSCVPGVHSLLGSGKQSMLRTAKGTVFKYFYSQKYELGFCYLSLHEELNWFA</sequence>
<dbReference type="Pfam" id="PF25437">
    <property type="entry name" value="BRWD1_N"/>
    <property type="match status" value="1"/>
</dbReference>
<dbReference type="Ensembl" id="ENSCVAT00000019897.1">
    <property type="protein sequence ID" value="ENSCVAP00000028158.1"/>
    <property type="gene ID" value="ENSCVAG00000015009.1"/>
</dbReference>
<dbReference type="GeneTree" id="ENSGT00950000183107"/>
<accession>A0A3Q2E762</accession>
<dbReference type="GO" id="GO:0006357">
    <property type="term" value="P:regulation of transcription by RNA polymerase II"/>
    <property type="evidence" value="ECO:0007669"/>
    <property type="project" value="TreeGrafter"/>
</dbReference>
<dbReference type="AlphaFoldDB" id="A0A3Q2E762"/>
<proteinExistence type="predicted"/>
<dbReference type="OMA" id="CHRAAQV"/>
<dbReference type="PANTHER" id="PTHR16266">
    <property type="entry name" value="WD REPEAT DOMAIN 9"/>
    <property type="match status" value="1"/>
</dbReference>
<dbReference type="InterPro" id="IPR057452">
    <property type="entry name" value="BRWD/PHIP_N"/>
</dbReference>
<evidence type="ECO:0000259" key="1">
    <source>
        <dbReference type="Pfam" id="PF25437"/>
    </source>
</evidence>
<evidence type="ECO:0000313" key="3">
    <source>
        <dbReference type="Proteomes" id="UP000265020"/>
    </source>
</evidence>
<dbReference type="GO" id="GO:0008360">
    <property type="term" value="P:regulation of cell shape"/>
    <property type="evidence" value="ECO:0007669"/>
    <property type="project" value="TreeGrafter"/>
</dbReference>
<protein>
    <recommendedName>
        <fullName evidence="1">BRWD/PHIP N-terminal domain-containing protein</fullName>
    </recommendedName>
</protein>
<dbReference type="InterPro" id="IPR052060">
    <property type="entry name" value="Bromo_WD_repeat"/>
</dbReference>
<reference evidence="2" key="1">
    <citation type="submission" date="2025-08" db="UniProtKB">
        <authorList>
            <consortium name="Ensembl"/>
        </authorList>
    </citation>
    <scope>IDENTIFICATION</scope>
</reference>
<dbReference type="GO" id="GO:0007010">
    <property type="term" value="P:cytoskeleton organization"/>
    <property type="evidence" value="ECO:0007669"/>
    <property type="project" value="TreeGrafter"/>
</dbReference>
<reference evidence="2" key="2">
    <citation type="submission" date="2025-09" db="UniProtKB">
        <authorList>
            <consortium name="Ensembl"/>
        </authorList>
    </citation>
    <scope>IDENTIFICATION</scope>
</reference>
<name>A0A3Q2E762_CYPVA</name>
<feature type="domain" description="BRWD/PHIP N-terminal" evidence="1">
    <location>
        <begin position="18"/>
        <end position="92"/>
    </location>
</feature>
<keyword evidence="3" id="KW-1185">Reference proteome</keyword>
<dbReference type="PANTHER" id="PTHR16266:SF26">
    <property type="entry name" value="BROMODOMAIN AND WD REPEAT-CONTAINING PROTEIN 1"/>
    <property type="match status" value="1"/>
</dbReference>
<organism evidence="2 3">
    <name type="scientific">Cyprinodon variegatus</name>
    <name type="common">Sheepshead minnow</name>
    <dbReference type="NCBI Taxonomy" id="28743"/>
    <lineage>
        <taxon>Eukaryota</taxon>
        <taxon>Metazoa</taxon>
        <taxon>Chordata</taxon>
        <taxon>Craniata</taxon>
        <taxon>Vertebrata</taxon>
        <taxon>Euteleostomi</taxon>
        <taxon>Actinopterygii</taxon>
        <taxon>Neopterygii</taxon>
        <taxon>Teleostei</taxon>
        <taxon>Neoteleostei</taxon>
        <taxon>Acanthomorphata</taxon>
        <taxon>Ovalentaria</taxon>
        <taxon>Atherinomorphae</taxon>
        <taxon>Cyprinodontiformes</taxon>
        <taxon>Cyprinodontidae</taxon>
        <taxon>Cyprinodon</taxon>
    </lineage>
</organism>